<keyword evidence="1 3" id="KW-0732">Signal</keyword>
<feature type="chain" id="PRO_5038761374" evidence="3">
    <location>
        <begin position="21"/>
        <end position="389"/>
    </location>
</feature>
<dbReference type="OrthoDB" id="5121599at2"/>
<gene>
    <name evidence="4" type="ORF">HMPREF1318_3022</name>
</gene>
<dbReference type="Gene3D" id="2.40.10.10">
    <property type="entry name" value="Trypsin-like serine proteases"/>
    <property type="match status" value="2"/>
</dbReference>
<organism evidence="4 5">
    <name type="scientific">Actinomyces massiliensis F0489</name>
    <dbReference type="NCBI Taxonomy" id="1125718"/>
    <lineage>
        <taxon>Bacteria</taxon>
        <taxon>Bacillati</taxon>
        <taxon>Actinomycetota</taxon>
        <taxon>Actinomycetes</taxon>
        <taxon>Actinomycetales</taxon>
        <taxon>Actinomycetaceae</taxon>
        <taxon>Actinomyces</taxon>
    </lineage>
</organism>
<dbReference type="InterPro" id="IPR043504">
    <property type="entry name" value="Peptidase_S1_PA_chymotrypsin"/>
</dbReference>
<dbReference type="PANTHER" id="PTHR15462:SF8">
    <property type="entry name" value="SERINE PROTEASE"/>
    <property type="match status" value="1"/>
</dbReference>
<dbReference type="PANTHER" id="PTHR15462">
    <property type="entry name" value="SERINE PROTEASE"/>
    <property type="match status" value="1"/>
</dbReference>
<evidence type="ECO:0000313" key="5">
    <source>
        <dbReference type="Proteomes" id="UP000002941"/>
    </source>
</evidence>
<evidence type="ECO:0000256" key="1">
    <source>
        <dbReference type="ARBA" id="ARBA00022729"/>
    </source>
</evidence>
<feature type="compositionally biased region" description="Low complexity" evidence="2">
    <location>
        <begin position="25"/>
        <end position="37"/>
    </location>
</feature>
<dbReference type="InterPro" id="IPR009003">
    <property type="entry name" value="Peptidase_S1_PA"/>
</dbReference>
<dbReference type="Proteomes" id="UP000002941">
    <property type="component" value="Unassembled WGS sequence"/>
</dbReference>
<keyword evidence="5" id="KW-1185">Reference proteome</keyword>
<proteinExistence type="predicted"/>
<evidence type="ECO:0000256" key="3">
    <source>
        <dbReference type="SAM" id="SignalP"/>
    </source>
</evidence>
<dbReference type="InterPro" id="IPR050966">
    <property type="entry name" value="Glutamyl_endopeptidase"/>
</dbReference>
<sequence length="389" mass="41272">MHSGRPGWATILLLSVSALAAPPALGAPAADAPAAADGSDDRAASTAVSAPTSFGKEATPVSDDEAVSSPDEYSAPDEDVLAYWTPERLAAATPLDTPEPSDADAQQGATSAQPTGPEEVSEPAAPSAEVVAKLADESDNVGTAPTEGDEQQDAPVAAPPETGYSATNGKLFFRDANGIDTHTCSASAQNTESKRLILTAAHCVYNFDTGKWSENAVFVPAFDGRNNDDREPFGMWTARSFRTFDTWIDEQDWTHDVGYVTLNDGGDNDEPIVNTVGGHGMKWNGPSTFDVSIFGYPSNKKDPDGRLAMWTCQENAARDASKESSYSITGCDFGKGSSGGPWLDSYDNSTGLGYLESVMSRWNDAEDENWGPYFSGDMKTARDAATRYD</sequence>
<dbReference type="eggNOG" id="COG3591">
    <property type="taxonomic scope" value="Bacteria"/>
</dbReference>
<reference evidence="4 5" key="1">
    <citation type="submission" date="2012-05" db="EMBL/GenBank/DDBJ databases">
        <authorList>
            <person name="Harkins D.M."/>
            <person name="Madupu R."/>
            <person name="Durkin A.S."/>
            <person name="Torralba M."/>
            <person name="Methe B."/>
            <person name="Sutton G.G."/>
            <person name="Nelson K.E."/>
        </authorList>
    </citation>
    <scope>NUCLEOTIDE SEQUENCE [LARGE SCALE GENOMIC DNA]</scope>
    <source>
        <strain evidence="4 5">F0489</strain>
    </source>
</reference>
<dbReference type="PATRIC" id="fig|1125718.3.peg.1206"/>
<comment type="caution">
    <text evidence="4">The sequence shown here is derived from an EMBL/GenBank/DDBJ whole genome shotgun (WGS) entry which is preliminary data.</text>
</comment>
<feature type="signal peptide" evidence="3">
    <location>
        <begin position="1"/>
        <end position="20"/>
    </location>
</feature>
<accession>J1HJ19</accession>
<feature type="compositionally biased region" description="Low complexity" evidence="2">
    <location>
        <begin position="122"/>
        <end position="132"/>
    </location>
</feature>
<protein>
    <submittedName>
        <fullName evidence="4">Trypsin-like peptidase domain protein</fullName>
    </submittedName>
</protein>
<feature type="region of interest" description="Disordered" evidence="2">
    <location>
        <begin position="25"/>
        <end position="162"/>
    </location>
</feature>
<evidence type="ECO:0000256" key="2">
    <source>
        <dbReference type="SAM" id="MobiDB-lite"/>
    </source>
</evidence>
<name>J1HJ19_9ACTO</name>
<evidence type="ECO:0000313" key="4">
    <source>
        <dbReference type="EMBL" id="EJF45875.1"/>
    </source>
</evidence>
<dbReference type="EMBL" id="AKFT01000093">
    <property type="protein sequence ID" value="EJF45875.1"/>
    <property type="molecule type" value="Genomic_DNA"/>
</dbReference>
<dbReference type="SUPFAM" id="SSF50494">
    <property type="entry name" value="Trypsin-like serine proteases"/>
    <property type="match status" value="1"/>
</dbReference>
<dbReference type="AlphaFoldDB" id="J1HJ19"/>